<accession>A0A5J6MJ99</accession>
<dbReference type="Gene3D" id="3.40.630.30">
    <property type="match status" value="1"/>
</dbReference>
<dbReference type="GO" id="GO:0003700">
    <property type="term" value="F:DNA-binding transcription factor activity"/>
    <property type="evidence" value="ECO:0007669"/>
    <property type="project" value="InterPro"/>
</dbReference>
<protein>
    <submittedName>
        <fullName evidence="4">GNAT family N-acetyltransferase</fullName>
    </submittedName>
</protein>
<evidence type="ECO:0000259" key="3">
    <source>
        <dbReference type="PROSITE" id="PS51186"/>
    </source>
</evidence>
<dbReference type="InterPro" id="IPR000182">
    <property type="entry name" value="GNAT_dom"/>
</dbReference>
<name>A0A5J6MJ99_9PROT</name>
<dbReference type="InterPro" id="IPR016181">
    <property type="entry name" value="Acyl_CoA_acyltransferase"/>
</dbReference>
<dbReference type="AlphaFoldDB" id="A0A5J6MJ99"/>
<organism evidence="4 5">
    <name type="scientific">Hypericibacter terrae</name>
    <dbReference type="NCBI Taxonomy" id="2602015"/>
    <lineage>
        <taxon>Bacteria</taxon>
        <taxon>Pseudomonadati</taxon>
        <taxon>Pseudomonadota</taxon>
        <taxon>Alphaproteobacteria</taxon>
        <taxon>Rhodospirillales</taxon>
        <taxon>Dongiaceae</taxon>
        <taxon>Hypericibacter</taxon>
    </lineage>
</organism>
<proteinExistence type="predicted"/>
<dbReference type="SMART" id="SM00347">
    <property type="entry name" value="HTH_MARR"/>
    <property type="match status" value="1"/>
</dbReference>
<evidence type="ECO:0000259" key="2">
    <source>
        <dbReference type="PROSITE" id="PS50995"/>
    </source>
</evidence>
<dbReference type="Pfam" id="PF12802">
    <property type="entry name" value="MarR_2"/>
    <property type="match status" value="1"/>
</dbReference>
<dbReference type="SUPFAM" id="SSF46785">
    <property type="entry name" value="Winged helix' DNA-binding domain"/>
    <property type="match status" value="1"/>
</dbReference>
<feature type="domain" description="HTH marR-type" evidence="2">
    <location>
        <begin position="1"/>
        <end position="142"/>
    </location>
</feature>
<dbReference type="InterPro" id="IPR036388">
    <property type="entry name" value="WH-like_DNA-bd_sf"/>
</dbReference>
<evidence type="ECO:0000256" key="1">
    <source>
        <dbReference type="ARBA" id="ARBA00022679"/>
    </source>
</evidence>
<sequence length="317" mass="35689">MALPADLDRRVEAVRRFNRFYTRKIGVLGAGLLDSPYSLTQARVLYELAHRERPTASDLVRDLGLDPGYLSRILRGFENEGLLARVASADDARQRRLTLTALGRRTFAGLERTTRQQIAALLEPLPEPQQTRLERAMDQIEGVLGGDSPADADGAPAEPGYILRPHRPGDMGWVVHRHAALYAAEYGWDESFEALVAEIAAGFIRNFQPARERCWIAERDGRILGSIFLVRESEDVAKLRLLLVEPSARGLGLGQRLIDECLAFARRSGYRRVRLWTNANLAAARHLYRKAGFRLIESEPHRSFGHDLVSETWELTL</sequence>
<evidence type="ECO:0000313" key="4">
    <source>
        <dbReference type="EMBL" id="QEX14776.1"/>
    </source>
</evidence>
<dbReference type="PANTHER" id="PTHR13947">
    <property type="entry name" value="GNAT FAMILY N-ACETYLTRANSFERASE"/>
    <property type="match status" value="1"/>
</dbReference>
<dbReference type="Gene3D" id="1.10.10.10">
    <property type="entry name" value="Winged helix-like DNA-binding domain superfamily/Winged helix DNA-binding domain"/>
    <property type="match status" value="1"/>
</dbReference>
<feature type="domain" description="N-acetyltransferase" evidence="3">
    <location>
        <begin position="161"/>
        <end position="317"/>
    </location>
</feature>
<dbReference type="InterPro" id="IPR050769">
    <property type="entry name" value="NAT_camello-type"/>
</dbReference>
<dbReference type="InterPro" id="IPR036390">
    <property type="entry name" value="WH_DNA-bd_sf"/>
</dbReference>
<dbReference type="SUPFAM" id="SSF55729">
    <property type="entry name" value="Acyl-CoA N-acyltransferases (Nat)"/>
    <property type="match status" value="1"/>
</dbReference>
<keyword evidence="1 4" id="KW-0808">Transferase</keyword>
<dbReference type="PROSITE" id="PS51186">
    <property type="entry name" value="GNAT"/>
    <property type="match status" value="1"/>
</dbReference>
<dbReference type="CDD" id="cd04301">
    <property type="entry name" value="NAT_SF"/>
    <property type="match status" value="1"/>
</dbReference>
<dbReference type="GO" id="GO:0008080">
    <property type="term" value="F:N-acetyltransferase activity"/>
    <property type="evidence" value="ECO:0007669"/>
    <property type="project" value="InterPro"/>
</dbReference>
<dbReference type="EMBL" id="CP042906">
    <property type="protein sequence ID" value="QEX14776.1"/>
    <property type="molecule type" value="Genomic_DNA"/>
</dbReference>
<keyword evidence="5" id="KW-1185">Reference proteome</keyword>
<reference evidence="4 5" key="1">
    <citation type="submission" date="2019-08" db="EMBL/GenBank/DDBJ databases">
        <title>Hyperibacter terrae gen. nov., sp. nov. and Hyperibacter viscosus sp. nov., two new members in the family Rhodospirillaceae isolated from the rhizosphere of Hypericum perforatum.</title>
        <authorList>
            <person name="Noviana Z."/>
        </authorList>
    </citation>
    <scope>NUCLEOTIDE SEQUENCE [LARGE SCALE GENOMIC DNA]</scope>
    <source>
        <strain evidence="4 5">R5913</strain>
    </source>
</reference>
<dbReference type="KEGG" id="htq:FRZ44_00510"/>
<dbReference type="Pfam" id="PF00583">
    <property type="entry name" value="Acetyltransf_1"/>
    <property type="match status" value="1"/>
</dbReference>
<dbReference type="RefSeq" id="WP_151175293.1">
    <property type="nucleotide sequence ID" value="NZ_CP042906.1"/>
</dbReference>
<dbReference type="OrthoDB" id="273614at2"/>
<dbReference type="Proteomes" id="UP000326202">
    <property type="component" value="Chromosome"/>
</dbReference>
<evidence type="ECO:0000313" key="5">
    <source>
        <dbReference type="Proteomes" id="UP000326202"/>
    </source>
</evidence>
<dbReference type="InterPro" id="IPR000835">
    <property type="entry name" value="HTH_MarR-typ"/>
</dbReference>
<dbReference type="PANTHER" id="PTHR13947:SF37">
    <property type="entry name" value="LD18367P"/>
    <property type="match status" value="1"/>
</dbReference>
<dbReference type="PROSITE" id="PS50995">
    <property type="entry name" value="HTH_MARR_2"/>
    <property type="match status" value="1"/>
</dbReference>
<gene>
    <name evidence="4" type="ORF">FRZ44_00510</name>
</gene>